<dbReference type="EMBL" id="LQOX01000111">
    <property type="protein sequence ID" value="ORV67459.1"/>
    <property type="molecule type" value="Genomic_DNA"/>
</dbReference>
<name>A0A1X1VEP3_MYCGS</name>
<feature type="region of interest" description="Disordered" evidence="1">
    <location>
        <begin position="22"/>
        <end position="51"/>
    </location>
</feature>
<comment type="caution">
    <text evidence="2">The sequence shown here is derived from an EMBL/GenBank/DDBJ whole genome shotgun (WGS) entry which is preliminary data.</text>
</comment>
<evidence type="ECO:0008006" key="4">
    <source>
        <dbReference type="Google" id="ProtNLM"/>
    </source>
</evidence>
<organism evidence="2 3">
    <name type="scientific">Mycobacterium gastri</name>
    <dbReference type="NCBI Taxonomy" id="1777"/>
    <lineage>
        <taxon>Bacteria</taxon>
        <taxon>Bacillati</taxon>
        <taxon>Actinomycetota</taxon>
        <taxon>Actinomycetes</taxon>
        <taxon>Mycobacteriales</taxon>
        <taxon>Mycobacteriaceae</taxon>
        <taxon>Mycobacterium</taxon>
    </lineage>
</organism>
<evidence type="ECO:0000313" key="2">
    <source>
        <dbReference type="EMBL" id="ORV67459.1"/>
    </source>
</evidence>
<dbReference type="AlphaFoldDB" id="A0A1X1VEP3"/>
<accession>A0A1X1VEP3</accession>
<sequence length="281" mass="31114">MKTDLDALLTELSVTIDDHVVHPDRRRARRPKQSTDAGAGAPGRDSGAALSARSEHPWPQMCYGRLGHLLPYLPKQPGYHKPVKAATPLLARPRCTWPPSGLSWADDLGLIDGTPVPCDAPRETAKRFELAGFANYGYCAAHCRWFWGVKLYLITTADGRPVAWCLADPKNGEREVAAEPFAHTRDLGALREKMIALTDKGLPSTELQRHCADPLNVPLVRPDRKDEKQRRYGNLAGMRPQTQAVYDTYKHQHNLERHGGPTLHGGHVRVAQRLLALAAAI</sequence>
<proteinExistence type="predicted"/>
<keyword evidence="3" id="KW-1185">Reference proteome</keyword>
<reference evidence="2 3" key="1">
    <citation type="submission" date="2016-01" db="EMBL/GenBank/DDBJ databases">
        <title>The new phylogeny of the genus Mycobacterium.</title>
        <authorList>
            <person name="Tarcisio F."/>
            <person name="Conor M."/>
            <person name="Antonella G."/>
            <person name="Elisabetta G."/>
            <person name="Giulia F.S."/>
            <person name="Sara T."/>
            <person name="Anna F."/>
            <person name="Clotilde B."/>
            <person name="Roberto B."/>
            <person name="Veronica D.S."/>
            <person name="Fabio R."/>
            <person name="Monica P."/>
            <person name="Olivier J."/>
            <person name="Enrico T."/>
            <person name="Nicola S."/>
        </authorList>
    </citation>
    <scope>NUCLEOTIDE SEQUENCE [LARGE SCALE GENOMIC DNA]</scope>
    <source>
        <strain evidence="2 3">DSM 43505</strain>
    </source>
</reference>
<gene>
    <name evidence="2" type="ORF">AWC07_01085</name>
</gene>
<dbReference type="STRING" id="1777.AWC07_01085"/>
<protein>
    <recommendedName>
        <fullName evidence="4">Transposase</fullName>
    </recommendedName>
</protein>
<evidence type="ECO:0000256" key="1">
    <source>
        <dbReference type="SAM" id="MobiDB-lite"/>
    </source>
</evidence>
<evidence type="ECO:0000313" key="3">
    <source>
        <dbReference type="Proteomes" id="UP000193738"/>
    </source>
</evidence>
<dbReference type="Proteomes" id="UP000193738">
    <property type="component" value="Unassembled WGS sequence"/>
</dbReference>